<sequence length="545" mass="62050">MTPRSLPFILLKGITNDFSADRIIGKGFRGNVYKGIYEDGTIIAVKILHIRVHDLVVGMWRKRLQRETSKARSVEGYCHQVMACILIALKCVEYNRHDRPNIREVVRALDETETWIHDDSDLLDVHPTDLRFAFKPKKHASCLVQLHNKQDDLVAFRIMCHKSPKRYHMSLPLHGMVPPRCTYTLALMTRKQLKPPPSDSDEALVLWSVAVSHSQELQLKNLSNQASASREYENMFRKAQESADDEMQEVTLKCISAPPPADEEATSSDEVLNSFEDEAVYIAKFIPQEEWIVAGDGNGWIHVFSCDGYQDPTSFEAHDGHIMSLAVHPTDSYVLSSSHDDHLIKLWHWDMHWDFKKGPWACTRTFEGHTDRVSQLVFNREDPGCFASASWDGTVKIWSLNSDVCKTIMSDTHQDGLLCVDFITGADHQHLITGSKDQTAQIWDLEIHRRREYLQGHTDHVSVVYYQPDHQKLITGSLDGTIRIWDATTYRLENIIALNLGAVSDVGYIKELQRIIVGCSEGIATMEINFLELSIASKGRMQIMP</sequence>
<dbReference type="GO" id="GO:0030126">
    <property type="term" value="C:COPI vesicle coat"/>
    <property type="evidence" value="ECO:0007669"/>
    <property type="project" value="TreeGrafter"/>
</dbReference>
<evidence type="ECO:0000259" key="6">
    <source>
        <dbReference type="PROSITE" id="PS50202"/>
    </source>
</evidence>
<dbReference type="InterPro" id="IPR020472">
    <property type="entry name" value="WD40_PAC1"/>
</dbReference>
<dbReference type="InterPro" id="IPR013783">
    <property type="entry name" value="Ig-like_fold"/>
</dbReference>
<dbReference type="InterPro" id="IPR008962">
    <property type="entry name" value="PapD-like_sf"/>
</dbReference>
<evidence type="ECO:0000256" key="2">
    <source>
        <dbReference type="ARBA" id="ARBA00022574"/>
    </source>
</evidence>
<dbReference type="PANTHER" id="PTHR19876:SF35">
    <property type="entry name" value="COATOMER WD ASSOCIATED REGION DOMAIN-CONTAINING PROTEIN"/>
    <property type="match status" value="1"/>
</dbReference>
<dbReference type="GO" id="GO:0006891">
    <property type="term" value="P:intra-Golgi vesicle-mediated transport"/>
    <property type="evidence" value="ECO:0007669"/>
    <property type="project" value="TreeGrafter"/>
</dbReference>
<feature type="repeat" description="WD" evidence="5">
    <location>
        <begin position="315"/>
        <end position="347"/>
    </location>
</feature>
<dbReference type="PRINTS" id="PR00320">
    <property type="entry name" value="GPROTEINBRPT"/>
</dbReference>
<dbReference type="Pfam" id="PF00400">
    <property type="entry name" value="WD40"/>
    <property type="match status" value="4"/>
</dbReference>
<name>A0A811Q132_9POAL</name>
<gene>
    <name evidence="7" type="ORF">NCGR_LOCUS37709</name>
</gene>
<evidence type="ECO:0000256" key="5">
    <source>
        <dbReference type="PROSITE-ProRule" id="PRU00221"/>
    </source>
</evidence>
<evidence type="ECO:0000256" key="4">
    <source>
        <dbReference type="ARBA" id="ARBA00023329"/>
    </source>
</evidence>
<dbReference type="EMBL" id="CAJGYO010000009">
    <property type="protein sequence ID" value="CAD6254101.1"/>
    <property type="molecule type" value="Genomic_DNA"/>
</dbReference>
<keyword evidence="8" id="KW-1185">Reference proteome</keyword>
<dbReference type="GO" id="GO:0006886">
    <property type="term" value="P:intracellular protein transport"/>
    <property type="evidence" value="ECO:0007669"/>
    <property type="project" value="TreeGrafter"/>
</dbReference>
<dbReference type="PROSITE" id="PS50202">
    <property type="entry name" value="MSP"/>
    <property type="match status" value="1"/>
</dbReference>
<dbReference type="InterPro" id="IPR000535">
    <property type="entry name" value="MSP_dom"/>
</dbReference>
<evidence type="ECO:0000256" key="1">
    <source>
        <dbReference type="ARBA" id="ARBA00004156"/>
    </source>
</evidence>
<dbReference type="SUPFAM" id="SSF49354">
    <property type="entry name" value="PapD-like"/>
    <property type="match status" value="1"/>
</dbReference>
<dbReference type="Proteomes" id="UP000604825">
    <property type="component" value="Unassembled WGS sequence"/>
</dbReference>
<dbReference type="SUPFAM" id="SSF50978">
    <property type="entry name" value="WD40 repeat-like"/>
    <property type="match status" value="1"/>
</dbReference>
<organism evidence="7 8">
    <name type="scientific">Miscanthus lutarioriparius</name>
    <dbReference type="NCBI Taxonomy" id="422564"/>
    <lineage>
        <taxon>Eukaryota</taxon>
        <taxon>Viridiplantae</taxon>
        <taxon>Streptophyta</taxon>
        <taxon>Embryophyta</taxon>
        <taxon>Tracheophyta</taxon>
        <taxon>Spermatophyta</taxon>
        <taxon>Magnoliopsida</taxon>
        <taxon>Liliopsida</taxon>
        <taxon>Poales</taxon>
        <taxon>Poaceae</taxon>
        <taxon>PACMAD clade</taxon>
        <taxon>Panicoideae</taxon>
        <taxon>Andropogonodae</taxon>
        <taxon>Andropogoneae</taxon>
        <taxon>Saccharinae</taxon>
        <taxon>Miscanthus</taxon>
    </lineage>
</organism>
<evidence type="ECO:0000256" key="3">
    <source>
        <dbReference type="ARBA" id="ARBA00022737"/>
    </source>
</evidence>
<dbReference type="Pfam" id="PF00635">
    <property type="entry name" value="Motile_Sperm"/>
    <property type="match status" value="1"/>
</dbReference>
<dbReference type="PROSITE" id="PS50294">
    <property type="entry name" value="WD_REPEATS_REGION"/>
    <property type="match status" value="2"/>
</dbReference>
<comment type="caution">
    <text evidence="7">The sequence shown here is derived from an EMBL/GenBank/DDBJ whole genome shotgun (WGS) entry which is preliminary data.</text>
</comment>
<dbReference type="GO" id="GO:0006890">
    <property type="term" value="P:retrograde vesicle-mediated transport, Golgi to endoplasmic reticulum"/>
    <property type="evidence" value="ECO:0007669"/>
    <property type="project" value="TreeGrafter"/>
</dbReference>
<dbReference type="InterPro" id="IPR036322">
    <property type="entry name" value="WD40_repeat_dom_sf"/>
</dbReference>
<dbReference type="InterPro" id="IPR019775">
    <property type="entry name" value="WD40_repeat_CS"/>
</dbReference>
<feature type="domain" description="MSP" evidence="6">
    <location>
        <begin position="122"/>
        <end position="257"/>
    </location>
</feature>
<dbReference type="SMART" id="SM00320">
    <property type="entry name" value="WD40"/>
    <property type="match status" value="5"/>
</dbReference>
<keyword evidence="4" id="KW-0968">Cytoplasmic vesicle</keyword>
<proteinExistence type="predicted"/>
<dbReference type="PROSITE" id="PS50082">
    <property type="entry name" value="WD_REPEATS_2"/>
    <property type="match status" value="4"/>
</dbReference>
<dbReference type="InterPro" id="IPR050844">
    <property type="entry name" value="Coatomer_complex_subunit"/>
</dbReference>
<dbReference type="PROSITE" id="PS00678">
    <property type="entry name" value="WD_REPEATS_1"/>
    <property type="match status" value="2"/>
</dbReference>
<feature type="repeat" description="WD" evidence="5">
    <location>
        <begin position="366"/>
        <end position="402"/>
    </location>
</feature>
<accession>A0A811Q132</accession>
<keyword evidence="3" id="KW-0677">Repeat</keyword>
<feature type="repeat" description="WD" evidence="5">
    <location>
        <begin position="454"/>
        <end position="495"/>
    </location>
</feature>
<dbReference type="SUPFAM" id="SSF56112">
    <property type="entry name" value="Protein kinase-like (PK-like)"/>
    <property type="match status" value="1"/>
</dbReference>
<evidence type="ECO:0000313" key="7">
    <source>
        <dbReference type="EMBL" id="CAD6254101.1"/>
    </source>
</evidence>
<dbReference type="Gene3D" id="3.30.200.20">
    <property type="entry name" value="Phosphorylase Kinase, domain 1"/>
    <property type="match status" value="1"/>
</dbReference>
<evidence type="ECO:0000313" key="8">
    <source>
        <dbReference type="Proteomes" id="UP000604825"/>
    </source>
</evidence>
<dbReference type="AlphaFoldDB" id="A0A811Q132"/>
<comment type="subcellular location">
    <subcellularLocation>
        <location evidence="1">Cytoplasmic vesicle membrane</location>
    </subcellularLocation>
</comment>
<dbReference type="PANTHER" id="PTHR19876">
    <property type="entry name" value="COATOMER"/>
    <property type="match status" value="1"/>
</dbReference>
<dbReference type="Gene3D" id="2.60.40.10">
    <property type="entry name" value="Immunoglobulins"/>
    <property type="match status" value="1"/>
</dbReference>
<keyword evidence="2 5" id="KW-0853">WD repeat</keyword>
<dbReference type="InterPro" id="IPR011009">
    <property type="entry name" value="Kinase-like_dom_sf"/>
</dbReference>
<dbReference type="InterPro" id="IPR001680">
    <property type="entry name" value="WD40_rpt"/>
</dbReference>
<dbReference type="GO" id="GO:0006888">
    <property type="term" value="P:endoplasmic reticulum to Golgi vesicle-mediated transport"/>
    <property type="evidence" value="ECO:0007669"/>
    <property type="project" value="TreeGrafter"/>
</dbReference>
<dbReference type="Gene3D" id="2.130.10.10">
    <property type="entry name" value="YVTN repeat-like/Quinoprotein amine dehydrogenase"/>
    <property type="match status" value="1"/>
</dbReference>
<protein>
    <recommendedName>
        <fullName evidence="6">MSP domain-containing protein</fullName>
    </recommendedName>
</protein>
<feature type="repeat" description="WD" evidence="5">
    <location>
        <begin position="410"/>
        <end position="446"/>
    </location>
</feature>
<dbReference type="InterPro" id="IPR015943">
    <property type="entry name" value="WD40/YVTN_repeat-like_dom_sf"/>
</dbReference>
<dbReference type="OrthoDB" id="606652at2759"/>
<dbReference type="CDD" id="cd00200">
    <property type="entry name" value="WD40"/>
    <property type="match status" value="1"/>
</dbReference>
<reference evidence="7" key="1">
    <citation type="submission" date="2020-10" db="EMBL/GenBank/DDBJ databases">
        <authorList>
            <person name="Han B."/>
            <person name="Lu T."/>
            <person name="Zhao Q."/>
            <person name="Huang X."/>
            <person name="Zhao Y."/>
        </authorList>
    </citation>
    <scope>NUCLEOTIDE SEQUENCE</scope>
</reference>